<keyword evidence="10" id="KW-1185">Reference proteome</keyword>
<dbReference type="OrthoDB" id="2985542at2"/>
<dbReference type="Gene3D" id="3.40.710.10">
    <property type="entry name" value="DD-peptidase/beta-lactamase superfamily"/>
    <property type="match status" value="1"/>
</dbReference>
<comment type="subcellular location">
    <subcellularLocation>
        <location evidence="1">Membrane</location>
    </subcellularLocation>
</comment>
<dbReference type="GO" id="GO:0008658">
    <property type="term" value="F:penicillin binding"/>
    <property type="evidence" value="ECO:0007669"/>
    <property type="project" value="InterPro"/>
</dbReference>
<dbReference type="InterPro" id="IPR001460">
    <property type="entry name" value="PCN-bd_Tpept"/>
</dbReference>
<evidence type="ECO:0000313" key="10">
    <source>
        <dbReference type="Proteomes" id="UP000257144"/>
    </source>
</evidence>
<feature type="domain" description="Penicillin-binding protein transpeptidase" evidence="7">
    <location>
        <begin position="261"/>
        <end position="572"/>
    </location>
</feature>
<feature type="domain" description="Penicillin-binding protein dimerisation" evidence="8">
    <location>
        <begin position="60"/>
        <end position="217"/>
    </location>
</feature>
<organism evidence="9 10">
    <name type="scientific">Neobacillus piezotolerans</name>
    <dbReference type="NCBI Taxonomy" id="2259171"/>
    <lineage>
        <taxon>Bacteria</taxon>
        <taxon>Bacillati</taxon>
        <taxon>Bacillota</taxon>
        <taxon>Bacilli</taxon>
        <taxon>Bacillales</taxon>
        <taxon>Bacillaceae</taxon>
        <taxon>Neobacillus</taxon>
    </lineage>
</organism>
<evidence type="ECO:0000313" key="9">
    <source>
        <dbReference type="EMBL" id="RDU35110.1"/>
    </source>
</evidence>
<evidence type="ECO:0000256" key="4">
    <source>
        <dbReference type="ARBA" id="ARBA00012448"/>
    </source>
</evidence>
<evidence type="ECO:0000256" key="3">
    <source>
        <dbReference type="ARBA" id="ARBA00007171"/>
    </source>
</evidence>
<dbReference type="UniPathway" id="UPA00219"/>
<dbReference type="InterPro" id="IPR012338">
    <property type="entry name" value="Beta-lactam/transpept-like"/>
</dbReference>
<sequence>MWKKRLASMTVIGIIAFFLLFCRLAQIQLIQPENFSSRHVNLLEESVRQRAQTAPLDDGRGSILDRNGISIGHKAASVLILFPFLKNISWESAKVAVIIGISEEDLLESVKQAKQPFAYGTPEPIELSSREVSKINALKIPGVFAARRKIKEEEIPASQLLGVVGQNEREMRKRYPDSGLPSRTPIGVSGLEKRFDPFLIGEGDSSLVYHVDGQGKPLFGANVRLKGEKNPFYPANIRTTIDLDIQRKAEQLADSHGIKKGGIVLLDIETNSILALVSRPGAQSGSPFASGGNQMLKEQIMGSVFKTAVAAAAIENGLDDSSRLFDCSRKINGEPDTAHNYGMVNFSDSFAISCNYTFAKLARELKAIDPGLIEEYAAMLSLTGGVGWEGDVFHFPHFRQLDGEEGGRVFLKETERMDDNFVSLTGIGQKEVRATPLAVANMMATIARNGEKQHVRAVSAIEYKNGTTMYEFPQTPLVGKTVSEGTARKLQQLLRHVVEDSRGTGRWFSSLPYQVAGKSGTAETGKFVGKEQLHNKWFAGYFPYGKPKFALVAVNLDVKGNEGGVNPLFADIVNFLYSRGNHE</sequence>
<proteinExistence type="inferred from homology"/>
<keyword evidence="5" id="KW-0472">Membrane</keyword>
<dbReference type="GO" id="GO:0005886">
    <property type="term" value="C:plasma membrane"/>
    <property type="evidence" value="ECO:0007669"/>
    <property type="project" value="TreeGrafter"/>
</dbReference>
<evidence type="ECO:0000259" key="7">
    <source>
        <dbReference type="Pfam" id="PF00905"/>
    </source>
</evidence>
<dbReference type="EC" id="3.4.16.4" evidence="4"/>
<dbReference type="SUPFAM" id="SSF56519">
    <property type="entry name" value="Penicillin binding protein dimerisation domain"/>
    <property type="match status" value="1"/>
</dbReference>
<comment type="catalytic activity">
    <reaction evidence="6">
        <text>Preferential cleavage: (Ac)2-L-Lys-D-Ala-|-D-Ala. Also transpeptidation of peptidyl-alanyl moieties that are N-acyl substituents of D-alanine.</text>
        <dbReference type="EC" id="3.4.16.4"/>
    </reaction>
</comment>
<gene>
    <name evidence="9" type="ORF">DRW41_20245</name>
</gene>
<evidence type="ECO:0000256" key="2">
    <source>
        <dbReference type="ARBA" id="ARBA00004752"/>
    </source>
</evidence>
<name>A0A3D8GKX9_9BACI</name>
<dbReference type="AlphaFoldDB" id="A0A3D8GKX9"/>
<evidence type="ECO:0000256" key="1">
    <source>
        <dbReference type="ARBA" id="ARBA00004370"/>
    </source>
</evidence>
<reference evidence="9 10" key="1">
    <citation type="submission" date="2018-07" db="EMBL/GenBank/DDBJ databases">
        <title>Bacillus sp. YLB-04 draft genome sequence.</title>
        <authorList>
            <person name="Yu L."/>
            <person name="Tang X."/>
        </authorList>
    </citation>
    <scope>NUCLEOTIDE SEQUENCE [LARGE SCALE GENOMIC DNA]</scope>
    <source>
        <strain evidence="9 10">YLB-04</strain>
    </source>
</reference>
<dbReference type="Gene3D" id="3.90.1310.10">
    <property type="entry name" value="Penicillin-binding protein 2a (Domain 2)"/>
    <property type="match status" value="1"/>
</dbReference>
<dbReference type="EMBL" id="QNQT01000014">
    <property type="protein sequence ID" value="RDU35110.1"/>
    <property type="molecule type" value="Genomic_DNA"/>
</dbReference>
<dbReference type="Proteomes" id="UP000257144">
    <property type="component" value="Unassembled WGS sequence"/>
</dbReference>
<dbReference type="GO" id="GO:0071972">
    <property type="term" value="F:peptidoglycan L,D-transpeptidase activity"/>
    <property type="evidence" value="ECO:0007669"/>
    <property type="project" value="TreeGrafter"/>
</dbReference>
<dbReference type="SUPFAM" id="SSF56601">
    <property type="entry name" value="beta-lactamase/transpeptidase-like"/>
    <property type="match status" value="1"/>
</dbReference>
<dbReference type="InterPro" id="IPR050515">
    <property type="entry name" value="Beta-lactam/transpept"/>
</dbReference>
<dbReference type="PANTHER" id="PTHR30627:SF24">
    <property type="entry name" value="PENICILLIN-BINDING PROTEIN 4B"/>
    <property type="match status" value="1"/>
</dbReference>
<dbReference type="GO" id="GO:0009002">
    <property type="term" value="F:serine-type D-Ala-D-Ala carboxypeptidase activity"/>
    <property type="evidence" value="ECO:0007669"/>
    <property type="project" value="UniProtKB-EC"/>
</dbReference>
<dbReference type="InterPro" id="IPR036138">
    <property type="entry name" value="PBP_dimer_sf"/>
</dbReference>
<dbReference type="PANTHER" id="PTHR30627">
    <property type="entry name" value="PEPTIDOGLYCAN D,D-TRANSPEPTIDASE"/>
    <property type="match status" value="1"/>
</dbReference>
<evidence type="ECO:0000259" key="8">
    <source>
        <dbReference type="Pfam" id="PF03717"/>
    </source>
</evidence>
<evidence type="ECO:0000256" key="5">
    <source>
        <dbReference type="ARBA" id="ARBA00023136"/>
    </source>
</evidence>
<comment type="similarity">
    <text evidence="3">Belongs to the transpeptidase family.</text>
</comment>
<comment type="pathway">
    <text evidence="2">Cell wall biogenesis; peptidoglycan biosynthesis.</text>
</comment>
<dbReference type="GO" id="GO:0071555">
    <property type="term" value="P:cell wall organization"/>
    <property type="evidence" value="ECO:0007669"/>
    <property type="project" value="TreeGrafter"/>
</dbReference>
<dbReference type="GO" id="GO:0009252">
    <property type="term" value="P:peptidoglycan biosynthetic process"/>
    <property type="evidence" value="ECO:0007669"/>
    <property type="project" value="UniProtKB-UniPathway"/>
</dbReference>
<comment type="caution">
    <text evidence="9">The sequence shown here is derived from an EMBL/GenBank/DDBJ whole genome shotgun (WGS) entry which is preliminary data.</text>
</comment>
<dbReference type="InterPro" id="IPR005311">
    <property type="entry name" value="PBP_dimer"/>
</dbReference>
<dbReference type="RefSeq" id="WP_115453848.1">
    <property type="nucleotide sequence ID" value="NZ_QNQT01000014.1"/>
</dbReference>
<protein>
    <recommendedName>
        <fullName evidence="4">serine-type D-Ala-D-Ala carboxypeptidase</fullName>
        <ecNumber evidence="4">3.4.16.4</ecNumber>
    </recommendedName>
</protein>
<dbReference type="Pfam" id="PF00905">
    <property type="entry name" value="Transpeptidase"/>
    <property type="match status" value="1"/>
</dbReference>
<accession>A0A3D8GKX9</accession>
<dbReference type="Pfam" id="PF03717">
    <property type="entry name" value="PBP_dimer"/>
    <property type="match status" value="1"/>
</dbReference>
<evidence type="ECO:0000256" key="6">
    <source>
        <dbReference type="ARBA" id="ARBA00034000"/>
    </source>
</evidence>